<dbReference type="PANTHER" id="PTHR45785:SF2">
    <property type="entry name" value="COMPLEMENT FACTOR H-RELATED"/>
    <property type="match status" value="1"/>
</dbReference>
<evidence type="ECO:0000313" key="8">
    <source>
        <dbReference type="EMBL" id="KAG8189450.1"/>
    </source>
</evidence>
<dbReference type="AlphaFoldDB" id="A0AAV6UY87"/>
<dbReference type="InterPro" id="IPR000436">
    <property type="entry name" value="Sushi_SCR_CCP_dom"/>
</dbReference>
<feature type="domain" description="Sushi" evidence="7">
    <location>
        <begin position="81"/>
        <end position="138"/>
    </location>
</feature>
<evidence type="ECO:0000259" key="7">
    <source>
        <dbReference type="PROSITE" id="PS50923"/>
    </source>
</evidence>
<protein>
    <recommendedName>
        <fullName evidence="7">Sushi domain-containing protein</fullName>
    </recommendedName>
</protein>
<comment type="subcellular location">
    <subcellularLocation>
        <location evidence="1">Virion</location>
    </subcellularLocation>
</comment>
<dbReference type="PANTHER" id="PTHR45785">
    <property type="entry name" value="COMPLEMENT FACTOR H-RELATED"/>
    <property type="match status" value="1"/>
</dbReference>
<accession>A0AAV6UY87</accession>
<evidence type="ECO:0000313" key="9">
    <source>
        <dbReference type="Proteomes" id="UP000827092"/>
    </source>
</evidence>
<feature type="disulfide bond" evidence="5">
    <location>
        <begin position="51"/>
        <end position="78"/>
    </location>
</feature>
<comment type="caution">
    <text evidence="8">The sequence shown here is derived from an EMBL/GenBank/DDBJ whole genome shotgun (WGS) entry which is preliminary data.</text>
</comment>
<evidence type="ECO:0000256" key="3">
    <source>
        <dbReference type="ARBA" id="ARBA00022729"/>
    </source>
</evidence>
<dbReference type="PROSITE" id="PS50923">
    <property type="entry name" value="SUSHI"/>
    <property type="match status" value="2"/>
</dbReference>
<organism evidence="8 9">
    <name type="scientific">Oedothorax gibbosus</name>
    <dbReference type="NCBI Taxonomy" id="931172"/>
    <lineage>
        <taxon>Eukaryota</taxon>
        <taxon>Metazoa</taxon>
        <taxon>Ecdysozoa</taxon>
        <taxon>Arthropoda</taxon>
        <taxon>Chelicerata</taxon>
        <taxon>Arachnida</taxon>
        <taxon>Araneae</taxon>
        <taxon>Araneomorphae</taxon>
        <taxon>Entelegynae</taxon>
        <taxon>Araneoidea</taxon>
        <taxon>Linyphiidae</taxon>
        <taxon>Erigoninae</taxon>
        <taxon>Oedothorax</taxon>
    </lineage>
</organism>
<dbReference type="SMART" id="SM00032">
    <property type="entry name" value="CCP"/>
    <property type="match status" value="4"/>
</dbReference>
<dbReference type="InterPro" id="IPR035976">
    <property type="entry name" value="Sushi/SCR/CCP_sf"/>
</dbReference>
<dbReference type="Proteomes" id="UP000827092">
    <property type="component" value="Unassembled WGS sequence"/>
</dbReference>
<dbReference type="CDD" id="cd00033">
    <property type="entry name" value="CCP"/>
    <property type="match status" value="2"/>
</dbReference>
<proteinExistence type="predicted"/>
<evidence type="ECO:0000256" key="2">
    <source>
        <dbReference type="ARBA" id="ARBA00022659"/>
    </source>
</evidence>
<sequence>MLGVYVSIAIFVLCINVGKCGYCDQHTIPFQGVTKNYTRFYLNGESFTIICDPGYKVAIPNSKFTCRNGFWKGHFPPCIPNDCATAPPSIEHGRVKSYAGTHLSTVEYECDEHYHPRSDYKVQCSYGIWAGQKPVCLDSRCYTNDLKLKEGLSSLTPNTTFSGERLNVSCDHGYHFKGMEPICVRGSWTEYGASPCKEDDCFTFSLENGSLLEPKEKKVWRWDTFKRERTEVLKKVVGGHQKTPGTVLYVACDHGRQFQGTQSGSTVTCSKGKWTPNPVCQYGLALTKQAE</sequence>
<dbReference type="Pfam" id="PF00084">
    <property type="entry name" value="Sushi"/>
    <property type="match status" value="2"/>
</dbReference>
<reference evidence="8 9" key="1">
    <citation type="journal article" date="2022" name="Nat. Ecol. Evol.">
        <title>A masculinizing supergene underlies an exaggerated male reproductive morph in a spider.</title>
        <authorList>
            <person name="Hendrickx F."/>
            <person name="De Corte Z."/>
            <person name="Sonet G."/>
            <person name="Van Belleghem S.M."/>
            <person name="Kostlbacher S."/>
            <person name="Vangestel C."/>
        </authorList>
    </citation>
    <scope>NUCLEOTIDE SEQUENCE [LARGE SCALE GENOMIC DNA]</scope>
    <source>
        <strain evidence="8">W744_W776</strain>
    </source>
</reference>
<dbReference type="EMBL" id="JAFNEN010000215">
    <property type="protein sequence ID" value="KAG8189450.1"/>
    <property type="molecule type" value="Genomic_DNA"/>
</dbReference>
<dbReference type="SUPFAM" id="SSF57535">
    <property type="entry name" value="Complement control module/SCR domain"/>
    <property type="match status" value="3"/>
</dbReference>
<keyword evidence="4 5" id="KW-1015">Disulfide bond</keyword>
<feature type="chain" id="PRO_5043540719" description="Sushi domain-containing protein" evidence="6">
    <location>
        <begin position="21"/>
        <end position="291"/>
    </location>
</feature>
<comment type="caution">
    <text evidence="5">Lacks conserved residue(s) required for the propagation of feature annotation.</text>
</comment>
<name>A0AAV6UY87_9ARAC</name>
<evidence type="ECO:0000256" key="4">
    <source>
        <dbReference type="ARBA" id="ARBA00023157"/>
    </source>
</evidence>
<dbReference type="Gene3D" id="2.10.70.10">
    <property type="entry name" value="Complement Module, domain 1"/>
    <property type="match status" value="3"/>
</dbReference>
<evidence type="ECO:0000256" key="5">
    <source>
        <dbReference type="PROSITE-ProRule" id="PRU00302"/>
    </source>
</evidence>
<keyword evidence="9" id="KW-1185">Reference proteome</keyword>
<feature type="domain" description="Sushi" evidence="7">
    <location>
        <begin position="21"/>
        <end position="80"/>
    </location>
</feature>
<evidence type="ECO:0000256" key="1">
    <source>
        <dbReference type="ARBA" id="ARBA00004328"/>
    </source>
</evidence>
<gene>
    <name evidence="8" type="ORF">JTE90_012522</name>
</gene>
<feature type="disulfide bond" evidence="5">
    <location>
        <begin position="23"/>
        <end position="66"/>
    </location>
</feature>
<evidence type="ECO:0000256" key="6">
    <source>
        <dbReference type="SAM" id="SignalP"/>
    </source>
</evidence>
<keyword evidence="3 6" id="KW-0732">Signal</keyword>
<feature type="signal peptide" evidence="6">
    <location>
        <begin position="1"/>
        <end position="20"/>
    </location>
</feature>
<dbReference type="InterPro" id="IPR051503">
    <property type="entry name" value="ComplSys_Reg/VirEntry_Med"/>
</dbReference>
<keyword evidence="2 5" id="KW-0768">Sushi</keyword>